<sequence length="116" mass="13633">MECRGSKDKQHEFNENNSEENRFGGVDVKKGKEQESSEVMVHSQNTMWDYYCWWVYGCLHGHVIDVSSEIKRMVGFMNWRCSSKFIPQTLILLSHCYFSLKSSPTHRSTRFRATNS</sequence>
<protein>
    <submittedName>
        <fullName evidence="2">Uncharacterized protein</fullName>
    </submittedName>
</protein>
<organism evidence="2 3">
    <name type="scientific">Vanilla planifolia</name>
    <name type="common">Vanilla</name>
    <dbReference type="NCBI Taxonomy" id="51239"/>
    <lineage>
        <taxon>Eukaryota</taxon>
        <taxon>Viridiplantae</taxon>
        <taxon>Streptophyta</taxon>
        <taxon>Embryophyta</taxon>
        <taxon>Tracheophyta</taxon>
        <taxon>Spermatophyta</taxon>
        <taxon>Magnoliopsida</taxon>
        <taxon>Liliopsida</taxon>
        <taxon>Asparagales</taxon>
        <taxon>Orchidaceae</taxon>
        <taxon>Vanilloideae</taxon>
        <taxon>Vanilleae</taxon>
        <taxon>Vanilla</taxon>
    </lineage>
</organism>
<evidence type="ECO:0000313" key="3">
    <source>
        <dbReference type="Proteomes" id="UP000639772"/>
    </source>
</evidence>
<proteinExistence type="predicted"/>
<comment type="caution">
    <text evidence="2">The sequence shown here is derived from an EMBL/GenBank/DDBJ whole genome shotgun (WGS) entry which is preliminary data.</text>
</comment>
<reference evidence="2 3" key="1">
    <citation type="journal article" date="2020" name="Nat. Food">
        <title>A phased Vanilla planifolia genome enables genetic improvement of flavour and production.</title>
        <authorList>
            <person name="Hasing T."/>
            <person name="Tang H."/>
            <person name="Brym M."/>
            <person name="Khazi F."/>
            <person name="Huang T."/>
            <person name="Chambers A.H."/>
        </authorList>
    </citation>
    <scope>NUCLEOTIDE SEQUENCE [LARGE SCALE GENOMIC DNA]</scope>
    <source>
        <tissue evidence="2">Leaf</tissue>
    </source>
</reference>
<accession>A0A835Q326</accession>
<gene>
    <name evidence="2" type="ORF">HPP92_018898</name>
</gene>
<dbReference type="AlphaFoldDB" id="A0A835Q326"/>
<evidence type="ECO:0000256" key="1">
    <source>
        <dbReference type="SAM" id="MobiDB-lite"/>
    </source>
</evidence>
<dbReference type="Proteomes" id="UP000639772">
    <property type="component" value="Chromosome 10"/>
</dbReference>
<feature type="region of interest" description="Disordered" evidence="1">
    <location>
        <begin position="1"/>
        <end position="35"/>
    </location>
</feature>
<evidence type="ECO:0000313" key="2">
    <source>
        <dbReference type="EMBL" id="KAG0464734.1"/>
    </source>
</evidence>
<dbReference type="EMBL" id="JADCNM010000010">
    <property type="protein sequence ID" value="KAG0464734.1"/>
    <property type="molecule type" value="Genomic_DNA"/>
</dbReference>
<name>A0A835Q326_VANPL</name>